<gene>
    <name evidence="1" type="ORF">BgAZ_306130</name>
</gene>
<proteinExistence type="predicted"/>
<sequence length="220" mass="25442">MKTKATSTTNPYRLFYDDVVENVLVELRGRLGVEKVPITDLQREIARLWKESDRQEEYRKRAEEIRQSLPADAIQERKNHQDGSLPTYRIRRILDLDKEGPRITKDTLRALGKATFASRVHKHIVEQDVSYPVKPEHITHVMSDPRYIMYQFLECSKEQLAGIPDPVEVDGSATYVQTGESQQETVVMGDSHLEADVLPTRSEKDTKQKQHSIFNYFGNK</sequence>
<dbReference type="EMBL" id="JAVEPI010000003">
    <property type="protein sequence ID" value="KAK1443095.1"/>
    <property type="molecule type" value="Genomic_DNA"/>
</dbReference>
<protein>
    <submittedName>
        <fullName evidence="1">Uncharacterized protein</fullName>
    </submittedName>
</protein>
<accession>A0AAD8LSK4</accession>
<dbReference type="Proteomes" id="UP001230268">
    <property type="component" value="Unassembled WGS sequence"/>
</dbReference>
<comment type="caution">
    <text evidence="1">The sequence shown here is derived from an EMBL/GenBank/DDBJ whole genome shotgun (WGS) entry which is preliminary data.</text>
</comment>
<organism evidence="1 2">
    <name type="scientific">Babesia gibsoni</name>
    <dbReference type="NCBI Taxonomy" id="33632"/>
    <lineage>
        <taxon>Eukaryota</taxon>
        <taxon>Sar</taxon>
        <taxon>Alveolata</taxon>
        <taxon>Apicomplexa</taxon>
        <taxon>Aconoidasida</taxon>
        <taxon>Piroplasmida</taxon>
        <taxon>Babesiidae</taxon>
        <taxon>Babesia</taxon>
    </lineage>
</organism>
<evidence type="ECO:0000313" key="1">
    <source>
        <dbReference type="EMBL" id="KAK1443095.1"/>
    </source>
</evidence>
<keyword evidence="2" id="KW-1185">Reference proteome</keyword>
<evidence type="ECO:0000313" key="2">
    <source>
        <dbReference type="Proteomes" id="UP001230268"/>
    </source>
</evidence>
<dbReference type="AlphaFoldDB" id="A0AAD8LSK4"/>
<name>A0AAD8LSK4_BABGI</name>
<reference evidence="1" key="1">
    <citation type="submission" date="2023-08" db="EMBL/GenBank/DDBJ databases">
        <title>Draft sequence of the Babesia gibsoni genome.</title>
        <authorList>
            <person name="Yamagishi J.Y."/>
            <person name="Xuan X.X."/>
        </authorList>
    </citation>
    <scope>NUCLEOTIDE SEQUENCE</scope>
    <source>
        <strain evidence="1">Azabu</strain>
    </source>
</reference>